<dbReference type="AlphaFoldDB" id="A0A4Y7SFW5"/>
<protein>
    <submittedName>
        <fullName evidence="1">Uncharacterized protein</fullName>
    </submittedName>
</protein>
<name>A0A4Y7SFW5_COPMI</name>
<comment type="caution">
    <text evidence="1">The sequence shown here is derived from an EMBL/GenBank/DDBJ whole genome shotgun (WGS) entry which is preliminary data.</text>
</comment>
<sequence length="115" mass="13695">MSATTAWESFREYLREPELPANSRTTLKYGTVEFNKCEMAVRAYHGALYNFLTEFYFSGRGHDQLIDRVKAKLKTRDLEQGLEVLLRQYLMYEEEMRWFDSRSMANDIFAQMLNI</sequence>
<evidence type="ECO:0000313" key="2">
    <source>
        <dbReference type="Proteomes" id="UP000298030"/>
    </source>
</evidence>
<evidence type="ECO:0000313" key="1">
    <source>
        <dbReference type="EMBL" id="TEB20766.1"/>
    </source>
</evidence>
<dbReference type="EMBL" id="QPFP01000132">
    <property type="protein sequence ID" value="TEB20766.1"/>
    <property type="molecule type" value="Genomic_DNA"/>
</dbReference>
<dbReference type="Proteomes" id="UP000298030">
    <property type="component" value="Unassembled WGS sequence"/>
</dbReference>
<proteinExistence type="predicted"/>
<reference evidence="1 2" key="1">
    <citation type="journal article" date="2019" name="Nat. Ecol. Evol.">
        <title>Megaphylogeny resolves global patterns of mushroom evolution.</title>
        <authorList>
            <person name="Varga T."/>
            <person name="Krizsan K."/>
            <person name="Foldi C."/>
            <person name="Dima B."/>
            <person name="Sanchez-Garcia M."/>
            <person name="Sanchez-Ramirez S."/>
            <person name="Szollosi G.J."/>
            <person name="Szarkandi J.G."/>
            <person name="Papp V."/>
            <person name="Albert L."/>
            <person name="Andreopoulos W."/>
            <person name="Angelini C."/>
            <person name="Antonin V."/>
            <person name="Barry K.W."/>
            <person name="Bougher N.L."/>
            <person name="Buchanan P."/>
            <person name="Buyck B."/>
            <person name="Bense V."/>
            <person name="Catcheside P."/>
            <person name="Chovatia M."/>
            <person name="Cooper J."/>
            <person name="Damon W."/>
            <person name="Desjardin D."/>
            <person name="Finy P."/>
            <person name="Geml J."/>
            <person name="Haridas S."/>
            <person name="Hughes K."/>
            <person name="Justo A."/>
            <person name="Karasinski D."/>
            <person name="Kautmanova I."/>
            <person name="Kiss B."/>
            <person name="Kocsube S."/>
            <person name="Kotiranta H."/>
            <person name="LaButti K.M."/>
            <person name="Lechner B.E."/>
            <person name="Liimatainen K."/>
            <person name="Lipzen A."/>
            <person name="Lukacs Z."/>
            <person name="Mihaltcheva S."/>
            <person name="Morgado L.N."/>
            <person name="Niskanen T."/>
            <person name="Noordeloos M.E."/>
            <person name="Ohm R.A."/>
            <person name="Ortiz-Santana B."/>
            <person name="Ovrebo C."/>
            <person name="Racz N."/>
            <person name="Riley R."/>
            <person name="Savchenko A."/>
            <person name="Shiryaev A."/>
            <person name="Soop K."/>
            <person name="Spirin V."/>
            <person name="Szebenyi C."/>
            <person name="Tomsovsky M."/>
            <person name="Tulloss R.E."/>
            <person name="Uehling J."/>
            <person name="Grigoriev I.V."/>
            <person name="Vagvolgyi C."/>
            <person name="Papp T."/>
            <person name="Martin F.M."/>
            <person name="Miettinen O."/>
            <person name="Hibbett D.S."/>
            <person name="Nagy L.G."/>
        </authorList>
    </citation>
    <scope>NUCLEOTIDE SEQUENCE [LARGE SCALE GENOMIC DNA]</scope>
    <source>
        <strain evidence="1 2">FP101781</strain>
    </source>
</reference>
<accession>A0A4Y7SFW5</accession>
<gene>
    <name evidence="1" type="ORF">FA13DRAFT_1800669</name>
</gene>
<keyword evidence="2" id="KW-1185">Reference proteome</keyword>
<organism evidence="1 2">
    <name type="scientific">Coprinellus micaceus</name>
    <name type="common">Glistening ink-cap mushroom</name>
    <name type="synonym">Coprinus micaceus</name>
    <dbReference type="NCBI Taxonomy" id="71717"/>
    <lineage>
        <taxon>Eukaryota</taxon>
        <taxon>Fungi</taxon>
        <taxon>Dikarya</taxon>
        <taxon>Basidiomycota</taxon>
        <taxon>Agaricomycotina</taxon>
        <taxon>Agaricomycetes</taxon>
        <taxon>Agaricomycetidae</taxon>
        <taxon>Agaricales</taxon>
        <taxon>Agaricineae</taxon>
        <taxon>Psathyrellaceae</taxon>
        <taxon>Coprinellus</taxon>
    </lineage>
</organism>